<evidence type="ECO:0000259" key="2">
    <source>
        <dbReference type="Pfam" id="PF13439"/>
    </source>
</evidence>
<dbReference type="PANTHER" id="PTHR46401">
    <property type="entry name" value="GLYCOSYLTRANSFERASE WBBK-RELATED"/>
    <property type="match status" value="1"/>
</dbReference>
<evidence type="ECO:0000313" key="3">
    <source>
        <dbReference type="EMBL" id="PSJ80766.1"/>
    </source>
</evidence>
<reference evidence="3 4" key="1">
    <citation type="submission" date="2018-03" db="EMBL/GenBank/DDBJ databases">
        <title>Neisseria weixii sp. nov., isolated from the intestinal contents of Tibetan Plateau pika (Ochotona curzoniae) in Yushu, Qinghai Province, China.</title>
        <authorList>
            <person name="Gui Z."/>
        </authorList>
    </citation>
    <scope>NUCLEOTIDE SEQUENCE [LARGE SCALE GENOMIC DNA]</scope>
    <source>
        <strain evidence="3 4">ATCC 51483</strain>
    </source>
</reference>
<dbReference type="CDD" id="cd03801">
    <property type="entry name" value="GT4_PimA-like"/>
    <property type="match status" value="1"/>
</dbReference>
<dbReference type="Pfam" id="PF13692">
    <property type="entry name" value="Glyco_trans_1_4"/>
    <property type="match status" value="1"/>
</dbReference>
<evidence type="ECO:0000256" key="1">
    <source>
        <dbReference type="ARBA" id="ARBA00022679"/>
    </source>
</evidence>
<sequence length="363" mass="40645">MPPINIAINCFRKGGGMESYTFDLVQGLNAENTRPTIYAAQIDITSVEYTMADVVHINQKRIPKKLRPFFFTHQLTKQNIQGKLIACNPSDHAEIFVCGGTHLGYLKHMGQRASLLDKLTVRRNQTNYATAKSIMAHSAMMAHKLTEYYNVPSEKIRVVYPPADTQRYFPQPERATELRHQFGFSDDETVFVFPSTGHKRKRLDVLATFFEQTDLPVRLAVAGSPLPHPMKNVTELGFCKNMSDLYCAADFTIMASLYEPFGLVGIESVLCGTPVVFADNIACTEVMNKQAGLLFQRNNPISLSAAVTQAHERKRQGNHKITDPRSALNYDPTLSTHIQALKKNAGLGVNKYTSSHLYNISMI</sequence>
<dbReference type="EMBL" id="PXYY01000016">
    <property type="protein sequence ID" value="PSJ80766.1"/>
    <property type="molecule type" value="Genomic_DNA"/>
</dbReference>
<dbReference type="Pfam" id="PF13439">
    <property type="entry name" value="Glyco_transf_4"/>
    <property type="match status" value="1"/>
</dbReference>
<comment type="caution">
    <text evidence="3">The sequence shown here is derived from an EMBL/GenBank/DDBJ whole genome shotgun (WGS) entry which is preliminary data.</text>
</comment>
<dbReference type="SUPFAM" id="SSF53756">
    <property type="entry name" value="UDP-Glycosyltransferase/glycogen phosphorylase"/>
    <property type="match status" value="1"/>
</dbReference>
<evidence type="ECO:0000313" key="4">
    <source>
        <dbReference type="Proteomes" id="UP000241868"/>
    </source>
</evidence>
<dbReference type="GO" id="GO:0016757">
    <property type="term" value="F:glycosyltransferase activity"/>
    <property type="evidence" value="ECO:0007669"/>
    <property type="project" value="InterPro"/>
</dbReference>
<organism evidence="3 4">
    <name type="scientific">Neisseria iguanae</name>
    <dbReference type="NCBI Taxonomy" id="90242"/>
    <lineage>
        <taxon>Bacteria</taxon>
        <taxon>Pseudomonadati</taxon>
        <taxon>Pseudomonadota</taxon>
        <taxon>Betaproteobacteria</taxon>
        <taxon>Neisseriales</taxon>
        <taxon>Neisseriaceae</taxon>
        <taxon>Neisseria</taxon>
    </lineage>
</organism>
<keyword evidence="1 3" id="KW-0808">Transferase</keyword>
<dbReference type="OrthoDB" id="433681at2"/>
<dbReference type="Proteomes" id="UP000241868">
    <property type="component" value="Unassembled WGS sequence"/>
</dbReference>
<proteinExistence type="predicted"/>
<accession>A0A2P7U1B2</accession>
<dbReference type="Gene3D" id="3.40.50.2000">
    <property type="entry name" value="Glycogen Phosphorylase B"/>
    <property type="match status" value="2"/>
</dbReference>
<dbReference type="PANTHER" id="PTHR46401:SF2">
    <property type="entry name" value="GLYCOSYLTRANSFERASE WBBK-RELATED"/>
    <property type="match status" value="1"/>
</dbReference>
<dbReference type="InterPro" id="IPR028098">
    <property type="entry name" value="Glyco_trans_4-like_N"/>
</dbReference>
<name>A0A2P7U1B2_9NEIS</name>
<gene>
    <name evidence="3" type="ORF">C7N83_04220</name>
</gene>
<feature type="domain" description="Glycosyltransferase subfamily 4-like N-terminal" evidence="2">
    <location>
        <begin position="15"/>
        <end position="167"/>
    </location>
</feature>
<keyword evidence="4" id="KW-1185">Reference proteome</keyword>
<dbReference type="GO" id="GO:0009103">
    <property type="term" value="P:lipopolysaccharide biosynthetic process"/>
    <property type="evidence" value="ECO:0007669"/>
    <property type="project" value="TreeGrafter"/>
</dbReference>
<dbReference type="AlphaFoldDB" id="A0A2P7U1B2"/>
<protein>
    <submittedName>
        <fullName evidence="3">Glycosyl transferase family 1</fullName>
    </submittedName>
</protein>